<sequence length="544" mass="56315">MSAYTSLIQANEATGAETIVEIPLLSASISTPAESSASPASPASNAGTSSPAAARADAKPYYYVAPGGSDTTGTGSKSSPWKTVQRAADAAMKTGGTVYLRGGVYSQQLKLAGTPGAAGSAARLTVASYPSETAVLDGKGLSVQDTGSLVELHNASRVTVRGLELRNYKTAASGSVPIGIYVHGSGAGVRLLDNKVHDIGNTSSPKGSDLAGRDAHGIAVYGTEAPASISDLTISGNEVCNLTLGSSEALVLNGNVEKFTVANNHVHDNDNIGIDVIGFEGTSPNAKYDQARDGAIAGNLVTGSTSVRNPSYGRKVPNGSYSAGGIYIDGGRDLIVERNRSESNDIGIEIASEHGGRSTSGIVVRSNLVVRNALTGIAMGGYDEERGSTTGSTITGNTVAYNDTLEWGTGQLYIQFDTRDNVIRNNIFAASGSNVLIDNEYTENTRNTIDHNLYFAPDKNAAVWIWKGKTYTGFAAYRKGSGNDADSLFADPQFVDANSDYRLKSGSPASASGTPDKILSAAPDLDGKPRGKSATGKPSRGAYE</sequence>
<dbReference type="EMBL" id="JBBKAR010000046">
    <property type="protein sequence ID" value="MEJ8305901.1"/>
    <property type="molecule type" value="Genomic_DNA"/>
</dbReference>
<organism evidence="1 2">
    <name type="scientific">Saccharibacillus sacchari</name>
    <dbReference type="NCBI Taxonomy" id="456493"/>
    <lineage>
        <taxon>Bacteria</taxon>
        <taxon>Bacillati</taxon>
        <taxon>Bacillota</taxon>
        <taxon>Bacilli</taxon>
        <taxon>Bacillales</taxon>
        <taxon>Paenibacillaceae</taxon>
        <taxon>Saccharibacillus</taxon>
    </lineage>
</organism>
<gene>
    <name evidence="1" type="ORF">WKI47_18475</name>
</gene>
<dbReference type="Proteomes" id="UP001380953">
    <property type="component" value="Unassembled WGS sequence"/>
</dbReference>
<accession>A0ACC6PG74</accession>
<reference evidence="1" key="1">
    <citation type="submission" date="2024-03" db="EMBL/GenBank/DDBJ databases">
        <title>Whole genome sequecning of epiphytes from Marcgravia umbellata leaves.</title>
        <authorList>
            <person name="Kumar G."/>
            <person name="Savka M.A."/>
        </authorList>
    </citation>
    <scope>NUCLEOTIDE SEQUENCE</scope>
    <source>
        <strain evidence="1">RIT_BL5</strain>
    </source>
</reference>
<evidence type="ECO:0000313" key="1">
    <source>
        <dbReference type="EMBL" id="MEJ8305901.1"/>
    </source>
</evidence>
<protein>
    <submittedName>
        <fullName evidence="1">Right-handed parallel beta-helix repeat-containing protein</fullName>
    </submittedName>
</protein>
<evidence type="ECO:0000313" key="2">
    <source>
        <dbReference type="Proteomes" id="UP001380953"/>
    </source>
</evidence>
<name>A0ACC6PG74_9BACL</name>
<keyword evidence="2" id="KW-1185">Reference proteome</keyword>
<proteinExistence type="predicted"/>
<comment type="caution">
    <text evidence="1">The sequence shown here is derived from an EMBL/GenBank/DDBJ whole genome shotgun (WGS) entry which is preliminary data.</text>
</comment>